<feature type="binding site" evidence="2">
    <location>
        <begin position="6"/>
        <end position="13"/>
    </location>
    <ligand>
        <name>substrate</name>
    </ligand>
</feature>
<dbReference type="PROSITE" id="PS00175">
    <property type="entry name" value="PG_MUTASE"/>
    <property type="match status" value="1"/>
</dbReference>
<protein>
    <submittedName>
        <fullName evidence="3">Phosphoglycerate mutase</fullName>
    </submittedName>
</protein>
<dbReference type="PANTHER" id="PTHR46517:SF1">
    <property type="entry name" value="FRUCTOSE-2,6-BISPHOSPHATASE TIGAR"/>
    <property type="match status" value="1"/>
</dbReference>
<dbReference type="InterPro" id="IPR051695">
    <property type="entry name" value="Phosphoglycerate_Mutase"/>
</dbReference>
<dbReference type="SUPFAM" id="SSF53254">
    <property type="entry name" value="Phosphoglycerate mutase-like"/>
    <property type="match status" value="1"/>
</dbReference>
<name>A0A2B5HND6_9BACI</name>
<dbReference type="GO" id="GO:0043456">
    <property type="term" value="P:regulation of pentose-phosphate shunt"/>
    <property type="evidence" value="ECO:0007669"/>
    <property type="project" value="TreeGrafter"/>
</dbReference>
<dbReference type="InterPro" id="IPR029033">
    <property type="entry name" value="His_PPase_superfam"/>
</dbReference>
<dbReference type="RefSeq" id="WP_097848361.1">
    <property type="nucleotide sequence ID" value="NZ_NUDF01000031.1"/>
</dbReference>
<dbReference type="SMART" id="SM00855">
    <property type="entry name" value="PGAM"/>
    <property type="match status" value="1"/>
</dbReference>
<dbReference type="InterPro" id="IPR001345">
    <property type="entry name" value="PG/BPGM_mutase_AS"/>
</dbReference>
<accession>A0A2B5HND6</accession>
<keyword evidence="1" id="KW-0378">Hydrolase</keyword>
<dbReference type="AlphaFoldDB" id="A0A2B5HND6"/>
<evidence type="ECO:0000256" key="2">
    <source>
        <dbReference type="PIRSR" id="PIRSR613078-2"/>
    </source>
</evidence>
<dbReference type="EMBL" id="NUDP01000062">
    <property type="protein sequence ID" value="PEM67676.1"/>
    <property type="molecule type" value="Genomic_DNA"/>
</dbReference>
<comment type="caution">
    <text evidence="3">The sequence shown here is derived from an EMBL/GenBank/DDBJ whole genome shotgun (WGS) entry which is preliminary data.</text>
</comment>
<dbReference type="CDD" id="cd07067">
    <property type="entry name" value="HP_PGM_like"/>
    <property type="match status" value="1"/>
</dbReference>
<feature type="binding site" evidence="2">
    <location>
        <position position="88"/>
    </location>
    <ligand>
        <name>substrate</name>
    </ligand>
</feature>
<dbReference type="GO" id="GO:0045820">
    <property type="term" value="P:negative regulation of glycolytic process"/>
    <property type="evidence" value="ECO:0007669"/>
    <property type="project" value="TreeGrafter"/>
</dbReference>
<sequence>MIYVIRHGQTDINKEGRLQGRLGLPLNKYGIEQAEYLRDKLKNIKFDYVFSSPQERAIQTAEIVTGIKAITDTRLDVFDLGEAEGLRKEEVKIAGGAPDSSVYKGVEDSNSYVKRIFSFMYDLEVKYGKRELNILLSGHKCTTGCIGAYFEGIPGDRNILRFSSNNGEYKVYKFNMNS</sequence>
<dbReference type="Pfam" id="PF00300">
    <property type="entry name" value="His_Phos_1"/>
    <property type="match status" value="1"/>
</dbReference>
<evidence type="ECO:0000313" key="3">
    <source>
        <dbReference type="EMBL" id="PEM67676.1"/>
    </source>
</evidence>
<dbReference type="GO" id="GO:0004331">
    <property type="term" value="F:fructose-2,6-bisphosphate 2-phosphatase activity"/>
    <property type="evidence" value="ECO:0007669"/>
    <property type="project" value="TreeGrafter"/>
</dbReference>
<feature type="binding site" evidence="2">
    <location>
        <position position="56"/>
    </location>
    <ligand>
        <name>substrate</name>
    </ligand>
</feature>
<dbReference type="GO" id="GO:0005829">
    <property type="term" value="C:cytosol"/>
    <property type="evidence" value="ECO:0007669"/>
    <property type="project" value="TreeGrafter"/>
</dbReference>
<dbReference type="InterPro" id="IPR013078">
    <property type="entry name" value="His_Pase_superF_clade-1"/>
</dbReference>
<evidence type="ECO:0000256" key="1">
    <source>
        <dbReference type="ARBA" id="ARBA00022801"/>
    </source>
</evidence>
<dbReference type="Proteomes" id="UP000219775">
    <property type="component" value="Unassembled WGS sequence"/>
</dbReference>
<dbReference type="Gene3D" id="3.40.50.1240">
    <property type="entry name" value="Phosphoglycerate mutase-like"/>
    <property type="match status" value="1"/>
</dbReference>
<organism evidence="3 4">
    <name type="scientific">Bacillus pseudomycoides</name>
    <dbReference type="NCBI Taxonomy" id="64104"/>
    <lineage>
        <taxon>Bacteria</taxon>
        <taxon>Bacillati</taxon>
        <taxon>Bacillota</taxon>
        <taxon>Bacilli</taxon>
        <taxon>Bacillales</taxon>
        <taxon>Bacillaceae</taxon>
        <taxon>Bacillus</taxon>
        <taxon>Bacillus cereus group</taxon>
    </lineage>
</organism>
<gene>
    <name evidence="3" type="ORF">CN613_17715</name>
</gene>
<reference evidence="3 4" key="1">
    <citation type="submission" date="2017-09" db="EMBL/GenBank/DDBJ databases">
        <title>Large-scale bioinformatics analysis of Bacillus genomes uncovers conserved roles of natural products in bacterial physiology.</title>
        <authorList>
            <consortium name="Agbiome Team Llc"/>
            <person name="Bleich R.M."/>
            <person name="Grubbs K.J."/>
            <person name="Santa Maria K.C."/>
            <person name="Allen S.E."/>
            <person name="Farag S."/>
            <person name="Shank E.A."/>
            <person name="Bowers A."/>
        </authorList>
    </citation>
    <scope>NUCLEOTIDE SEQUENCE [LARGE SCALE GENOMIC DNA]</scope>
    <source>
        <strain evidence="3 4">AFS009893</strain>
    </source>
</reference>
<evidence type="ECO:0000313" key="4">
    <source>
        <dbReference type="Proteomes" id="UP000219775"/>
    </source>
</evidence>
<proteinExistence type="predicted"/>
<dbReference type="PANTHER" id="PTHR46517">
    <property type="entry name" value="FRUCTOSE-2,6-BISPHOSPHATASE TIGAR"/>
    <property type="match status" value="1"/>
</dbReference>